<dbReference type="EMBL" id="CM017877">
    <property type="protein sequence ID" value="KAG1346780.1"/>
    <property type="molecule type" value="Genomic_DNA"/>
</dbReference>
<dbReference type="Proteomes" id="UP000797356">
    <property type="component" value="Chromosome 6"/>
</dbReference>
<protein>
    <submittedName>
        <fullName evidence="2">Protein E6-like</fullName>
    </submittedName>
</protein>
<evidence type="ECO:0000313" key="2">
    <source>
        <dbReference type="EMBL" id="KAG1346780.1"/>
    </source>
</evidence>
<reference evidence="2" key="2">
    <citation type="submission" date="2019-07" db="EMBL/GenBank/DDBJ databases">
        <authorList>
            <person name="Yang Y."/>
            <person name="Bocs S."/>
            <person name="Baudouin L."/>
        </authorList>
    </citation>
    <scope>NUCLEOTIDE SEQUENCE</scope>
    <source>
        <tissue evidence="2">Spear leaf of Hainan Tall coconut</tissue>
    </source>
</reference>
<evidence type="ECO:0000313" key="3">
    <source>
        <dbReference type="Proteomes" id="UP000797356"/>
    </source>
</evidence>
<evidence type="ECO:0000256" key="1">
    <source>
        <dbReference type="SAM" id="SignalP"/>
    </source>
</evidence>
<proteinExistence type="predicted"/>
<dbReference type="OrthoDB" id="749662at2759"/>
<dbReference type="PANTHER" id="PTHR35274">
    <property type="entry name" value="E6-LIKE PROTEIN"/>
    <property type="match status" value="1"/>
</dbReference>
<name>A0A8K0N2P4_COCNU</name>
<organism evidence="2 3">
    <name type="scientific">Cocos nucifera</name>
    <name type="common">Coconut palm</name>
    <dbReference type="NCBI Taxonomy" id="13894"/>
    <lineage>
        <taxon>Eukaryota</taxon>
        <taxon>Viridiplantae</taxon>
        <taxon>Streptophyta</taxon>
        <taxon>Embryophyta</taxon>
        <taxon>Tracheophyta</taxon>
        <taxon>Spermatophyta</taxon>
        <taxon>Magnoliopsida</taxon>
        <taxon>Liliopsida</taxon>
        <taxon>Arecaceae</taxon>
        <taxon>Arecoideae</taxon>
        <taxon>Cocoseae</taxon>
        <taxon>Attaleinae</taxon>
        <taxon>Cocos</taxon>
    </lineage>
</organism>
<reference evidence="2" key="1">
    <citation type="journal article" date="2017" name="Gigascience">
        <title>The genome draft of coconut (Cocos nucifera).</title>
        <authorList>
            <person name="Xiao Y."/>
            <person name="Xu P."/>
            <person name="Fan H."/>
            <person name="Baudouin L."/>
            <person name="Xia W."/>
            <person name="Bocs S."/>
            <person name="Xu J."/>
            <person name="Li Q."/>
            <person name="Guo A."/>
            <person name="Zhou L."/>
            <person name="Li J."/>
            <person name="Wu Y."/>
            <person name="Ma Z."/>
            <person name="Armero A."/>
            <person name="Issali A.E."/>
            <person name="Liu N."/>
            <person name="Peng M."/>
            <person name="Yang Y."/>
        </authorList>
    </citation>
    <scope>NUCLEOTIDE SEQUENCE</scope>
    <source>
        <tissue evidence="2">Spear leaf of Hainan Tall coconut</tissue>
    </source>
</reference>
<keyword evidence="1" id="KW-0732">Signal</keyword>
<feature type="chain" id="PRO_5035451736" evidence="1">
    <location>
        <begin position="26"/>
        <end position="224"/>
    </location>
</feature>
<comment type="caution">
    <text evidence="2">The sequence shown here is derived from an EMBL/GenBank/DDBJ whole genome shotgun (WGS) entry which is preliminary data.</text>
</comment>
<accession>A0A8K0N2P4</accession>
<dbReference type="PANTHER" id="PTHR35274:SF2">
    <property type="entry name" value="E6-LIKE PROTEIN"/>
    <property type="match status" value="1"/>
</dbReference>
<sequence>MASLVNKLSLVFLLFVASSSLRIHARESRSFFMKTTRPEDPKEAPTIPPVQGLSGSGYGLYGHGQEQFAPTTTTTYNNNNYYNNNARPNANTFPSSFPDAKLTSESYDNGGYNYDNNSPSKFSNEELGTRSYETKEYNYVGSKQYGMSDTRYLENGRYFYDVNAETNRNKYGTYPTRGNPQAGARAGSHGNGVYGNGNAYEYNNAMKYQNNQMNQEISREEYVP</sequence>
<feature type="signal peptide" evidence="1">
    <location>
        <begin position="1"/>
        <end position="25"/>
    </location>
</feature>
<gene>
    <name evidence="2" type="ORF">COCNU_06G006090</name>
</gene>
<keyword evidence="3" id="KW-1185">Reference proteome</keyword>
<dbReference type="InterPro" id="IPR040290">
    <property type="entry name" value="Prot_E6-like"/>
</dbReference>
<dbReference type="AlphaFoldDB" id="A0A8K0N2P4"/>